<sequence length="68" mass="7886">MPFARDRIVESCFWILGVYFEPQHSLARRIMIKVIAISSIIDDMYDAYGTIDELELFTNAIERLVTST</sequence>
<evidence type="ECO:0000313" key="5">
    <source>
        <dbReference type="EMBL" id="KYP77645.1"/>
    </source>
</evidence>
<evidence type="ECO:0000313" key="6">
    <source>
        <dbReference type="Proteomes" id="UP000075243"/>
    </source>
</evidence>
<dbReference type="Gramene" id="C.cajan_46930.t">
    <property type="protein sequence ID" value="C.cajan_46930.t.cds1"/>
    <property type="gene ID" value="C.cajan_46930"/>
</dbReference>
<evidence type="ECO:0000256" key="1">
    <source>
        <dbReference type="ARBA" id="ARBA00001946"/>
    </source>
</evidence>
<evidence type="ECO:0000259" key="4">
    <source>
        <dbReference type="Pfam" id="PF03936"/>
    </source>
</evidence>
<dbReference type="EC" id="4.2.3.11" evidence="5"/>
<proteinExistence type="predicted"/>
<dbReference type="AlphaFoldDB" id="A0A151UEB1"/>
<keyword evidence="3 5" id="KW-0456">Lyase</keyword>
<protein>
    <submittedName>
        <fullName evidence="5">(+)-delta-cadinene synthase isozyme A</fullName>
        <ecNumber evidence="5">4.2.3.11</ecNumber>
    </submittedName>
</protein>
<dbReference type="GO" id="GO:0010333">
    <property type="term" value="F:terpene synthase activity"/>
    <property type="evidence" value="ECO:0007669"/>
    <property type="project" value="InterPro"/>
</dbReference>
<dbReference type="SUPFAM" id="SSF48576">
    <property type="entry name" value="Terpenoid synthases"/>
    <property type="match status" value="1"/>
</dbReference>
<dbReference type="Pfam" id="PF03936">
    <property type="entry name" value="Terpene_synth_C"/>
    <property type="match status" value="1"/>
</dbReference>
<organism evidence="5 6">
    <name type="scientific">Cajanus cajan</name>
    <name type="common">Pigeon pea</name>
    <name type="synonym">Cajanus indicus</name>
    <dbReference type="NCBI Taxonomy" id="3821"/>
    <lineage>
        <taxon>Eukaryota</taxon>
        <taxon>Viridiplantae</taxon>
        <taxon>Streptophyta</taxon>
        <taxon>Embryophyta</taxon>
        <taxon>Tracheophyta</taxon>
        <taxon>Spermatophyta</taxon>
        <taxon>Magnoliopsida</taxon>
        <taxon>eudicotyledons</taxon>
        <taxon>Gunneridae</taxon>
        <taxon>Pentapetalae</taxon>
        <taxon>rosids</taxon>
        <taxon>fabids</taxon>
        <taxon>Fabales</taxon>
        <taxon>Fabaceae</taxon>
        <taxon>Papilionoideae</taxon>
        <taxon>50 kb inversion clade</taxon>
        <taxon>NPAAA clade</taxon>
        <taxon>indigoferoid/millettioid clade</taxon>
        <taxon>Phaseoleae</taxon>
        <taxon>Cajanus</taxon>
    </lineage>
</organism>
<dbReference type="GO" id="GO:0016114">
    <property type="term" value="P:terpenoid biosynthetic process"/>
    <property type="evidence" value="ECO:0007669"/>
    <property type="project" value="InterPro"/>
</dbReference>
<keyword evidence="6" id="KW-1185">Reference proteome</keyword>
<feature type="domain" description="Terpene synthase metal-binding" evidence="4">
    <location>
        <begin position="1"/>
        <end position="64"/>
    </location>
</feature>
<dbReference type="GO" id="GO:0050469">
    <property type="term" value="F:sabinene-hydrate synthase activity"/>
    <property type="evidence" value="ECO:0007669"/>
    <property type="project" value="UniProtKB-EC"/>
</dbReference>
<evidence type="ECO:0000256" key="3">
    <source>
        <dbReference type="ARBA" id="ARBA00023239"/>
    </source>
</evidence>
<dbReference type="InterPro" id="IPR008949">
    <property type="entry name" value="Isoprenoid_synthase_dom_sf"/>
</dbReference>
<dbReference type="InterPro" id="IPR050148">
    <property type="entry name" value="Terpene_synthase-like"/>
</dbReference>
<dbReference type="PANTHER" id="PTHR31225:SF221">
    <property type="entry name" value="(-)-GERMACRENE D SYNTHASE"/>
    <property type="match status" value="1"/>
</dbReference>
<dbReference type="OMA" id="ESAEMEF"/>
<dbReference type="InterPro" id="IPR005630">
    <property type="entry name" value="Terpene_synthase_metal-bd"/>
</dbReference>
<reference evidence="5" key="1">
    <citation type="journal article" date="2012" name="Nat. Biotechnol.">
        <title>Draft genome sequence of pigeonpea (Cajanus cajan), an orphan legume crop of resource-poor farmers.</title>
        <authorList>
            <person name="Varshney R.K."/>
            <person name="Chen W."/>
            <person name="Li Y."/>
            <person name="Bharti A.K."/>
            <person name="Saxena R.K."/>
            <person name="Schlueter J.A."/>
            <person name="Donoghue M.T."/>
            <person name="Azam S."/>
            <person name="Fan G."/>
            <person name="Whaley A.M."/>
            <person name="Farmer A.D."/>
            <person name="Sheridan J."/>
            <person name="Iwata A."/>
            <person name="Tuteja R."/>
            <person name="Penmetsa R.V."/>
            <person name="Wu W."/>
            <person name="Upadhyaya H.D."/>
            <person name="Yang S.P."/>
            <person name="Shah T."/>
            <person name="Saxena K.B."/>
            <person name="Michael T."/>
            <person name="McCombie W.R."/>
            <person name="Yang B."/>
            <person name="Zhang G."/>
            <person name="Yang H."/>
            <person name="Wang J."/>
            <person name="Spillane C."/>
            <person name="Cook D.R."/>
            <person name="May G.D."/>
            <person name="Xu X."/>
            <person name="Jackson S.A."/>
        </authorList>
    </citation>
    <scope>NUCLEOTIDE SEQUENCE [LARGE SCALE GENOMIC DNA]</scope>
</reference>
<comment type="caution">
    <text evidence="5">The sequence shown here is derived from an EMBL/GenBank/DDBJ whole genome shotgun (WGS) entry which is preliminary data.</text>
</comment>
<gene>
    <name evidence="5" type="ORF">KK1_050603</name>
</gene>
<dbReference type="EMBL" id="AGCT01028620">
    <property type="protein sequence ID" value="KYP77645.1"/>
    <property type="molecule type" value="Genomic_DNA"/>
</dbReference>
<evidence type="ECO:0000256" key="2">
    <source>
        <dbReference type="ARBA" id="ARBA00022723"/>
    </source>
</evidence>
<keyword evidence="2" id="KW-0479">Metal-binding</keyword>
<dbReference type="GO" id="GO:0000287">
    <property type="term" value="F:magnesium ion binding"/>
    <property type="evidence" value="ECO:0007669"/>
    <property type="project" value="InterPro"/>
</dbReference>
<comment type="cofactor">
    <cofactor evidence="1">
        <name>Mg(2+)</name>
        <dbReference type="ChEBI" id="CHEBI:18420"/>
    </cofactor>
</comment>
<dbReference type="Gene3D" id="1.10.600.10">
    <property type="entry name" value="Farnesyl Diphosphate Synthase"/>
    <property type="match status" value="1"/>
</dbReference>
<dbReference type="STRING" id="3821.A0A151UEB1"/>
<dbReference type="Proteomes" id="UP000075243">
    <property type="component" value="Unassembled WGS sequence"/>
</dbReference>
<name>A0A151UEB1_CAJCA</name>
<accession>A0A151UEB1</accession>
<dbReference type="PANTHER" id="PTHR31225">
    <property type="entry name" value="OS04G0344100 PROTEIN-RELATED"/>
    <property type="match status" value="1"/>
</dbReference>